<evidence type="ECO:0000259" key="9">
    <source>
        <dbReference type="PROSITE" id="PS51379"/>
    </source>
</evidence>
<dbReference type="SUPFAM" id="SSF51971">
    <property type="entry name" value="Nucleotide-binding domain"/>
    <property type="match status" value="1"/>
</dbReference>
<evidence type="ECO:0000256" key="7">
    <source>
        <dbReference type="ARBA" id="ARBA00023004"/>
    </source>
</evidence>
<dbReference type="PROSITE" id="PS51379">
    <property type="entry name" value="4FE4S_FER_2"/>
    <property type="match status" value="2"/>
</dbReference>
<evidence type="ECO:0000313" key="11">
    <source>
        <dbReference type="Proteomes" id="UP000199452"/>
    </source>
</evidence>
<keyword evidence="8" id="KW-0411">Iron-sulfur</keyword>
<dbReference type="AlphaFoldDB" id="A0A1G6HG14"/>
<dbReference type="Proteomes" id="UP000199452">
    <property type="component" value="Unassembled WGS sequence"/>
</dbReference>
<name>A0A1G6HG14_9BACT</name>
<evidence type="ECO:0000256" key="2">
    <source>
        <dbReference type="ARBA" id="ARBA00006561"/>
    </source>
</evidence>
<dbReference type="SUPFAM" id="SSF54862">
    <property type="entry name" value="4Fe-4S ferredoxins"/>
    <property type="match status" value="1"/>
</dbReference>
<keyword evidence="3" id="KW-0004">4Fe-4S</keyword>
<dbReference type="PANTHER" id="PTHR43498:SF1">
    <property type="entry name" value="COB--COM HETERODISULFIDE REDUCTASE IRON-SULFUR SUBUNIT A"/>
    <property type="match status" value="1"/>
</dbReference>
<organism evidence="10 11">
    <name type="scientific">Williamwhitmania taraxaci</name>
    <dbReference type="NCBI Taxonomy" id="1640674"/>
    <lineage>
        <taxon>Bacteria</taxon>
        <taxon>Pseudomonadati</taxon>
        <taxon>Bacteroidota</taxon>
        <taxon>Bacteroidia</taxon>
        <taxon>Bacteroidales</taxon>
        <taxon>Williamwhitmaniaceae</taxon>
        <taxon>Williamwhitmania</taxon>
    </lineage>
</organism>
<dbReference type="PROSITE" id="PS00198">
    <property type="entry name" value="4FE4S_FER_1"/>
    <property type="match status" value="1"/>
</dbReference>
<dbReference type="InterPro" id="IPR017896">
    <property type="entry name" value="4Fe4S_Fe-S-bd"/>
</dbReference>
<dbReference type="GO" id="GO:0016491">
    <property type="term" value="F:oxidoreductase activity"/>
    <property type="evidence" value="ECO:0007669"/>
    <property type="project" value="UniProtKB-KW"/>
</dbReference>
<evidence type="ECO:0000256" key="3">
    <source>
        <dbReference type="ARBA" id="ARBA00022485"/>
    </source>
</evidence>
<dbReference type="PANTHER" id="PTHR43498">
    <property type="entry name" value="FERREDOXIN:COB-COM HETERODISULFIDE REDUCTASE SUBUNIT A"/>
    <property type="match status" value="1"/>
</dbReference>
<dbReference type="InterPro" id="IPR017900">
    <property type="entry name" value="4Fe4S_Fe_S_CS"/>
</dbReference>
<comment type="similarity">
    <text evidence="2">Belongs to the HdrA family.</text>
</comment>
<evidence type="ECO:0000256" key="6">
    <source>
        <dbReference type="ARBA" id="ARBA00023002"/>
    </source>
</evidence>
<evidence type="ECO:0000256" key="5">
    <source>
        <dbReference type="ARBA" id="ARBA00022827"/>
    </source>
</evidence>
<proteinExistence type="inferred from homology"/>
<dbReference type="Pfam" id="PF14697">
    <property type="entry name" value="Fer4_21"/>
    <property type="match status" value="1"/>
</dbReference>
<dbReference type="InterPro" id="IPR036188">
    <property type="entry name" value="FAD/NAD-bd_sf"/>
</dbReference>
<gene>
    <name evidence="10" type="ORF">SAMN05216323_101049</name>
</gene>
<comment type="cofactor">
    <cofactor evidence="1">
        <name>FAD</name>
        <dbReference type="ChEBI" id="CHEBI:57692"/>
    </cofactor>
</comment>
<dbReference type="InterPro" id="IPR039650">
    <property type="entry name" value="HdrA-like"/>
</dbReference>
<dbReference type="InterPro" id="IPR023753">
    <property type="entry name" value="FAD/NAD-binding_dom"/>
</dbReference>
<feature type="domain" description="4Fe-4S ferredoxin-type" evidence="9">
    <location>
        <begin position="492"/>
        <end position="521"/>
    </location>
</feature>
<dbReference type="Gene3D" id="3.30.70.20">
    <property type="match status" value="1"/>
</dbReference>
<dbReference type="EMBL" id="FMYP01000010">
    <property type="protein sequence ID" value="SDB93180.1"/>
    <property type="molecule type" value="Genomic_DNA"/>
</dbReference>
<evidence type="ECO:0000256" key="1">
    <source>
        <dbReference type="ARBA" id="ARBA00001974"/>
    </source>
</evidence>
<dbReference type="RefSeq" id="WP_212590498.1">
    <property type="nucleotide sequence ID" value="NZ_FMYP01000010.1"/>
</dbReference>
<dbReference type="STRING" id="1640674.SAMN05216323_101049"/>
<keyword evidence="6" id="KW-0560">Oxidoreductase</keyword>
<dbReference type="GO" id="GO:0051539">
    <property type="term" value="F:4 iron, 4 sulfur cluster binding"/>
    <property type="evidence" value="ECO:0007669"/>
    <property type="project" value="UniProtKB-KW"/>
</dbReference>
<dbReference type="Pfam" id="PF07992">
    <property type="entry name" value="Pyr_redox_2"/>
    <property type="match status" value="1"/>
</dbReference>
<evidence type="ECO:0000256" key="4">
    <source>
        <dbReference type="ARBA" id="ARBA00022723"/>
    </source>
</evidence>
<keyword evidence="5" id="KW-0274">FAD</keyword>
<keyword evidence="4" id="KW-0479">Metal-binding</keyword>
<reference evidence="10 11" key="1">
    <citation type="submission" date="2016-09" db="EMBL/GenBank/DDBJ databases">
        <authorList>
            <person name="Capua I."/>
            <person name="De Benedictis P."/>
            <person name="Joannis T."/>
            <person name="Lombin L.H."/>
            <person name="Cattoli G."/>
        </authorList>
    </citation>
    <scope>NUCLEOTIDE SEQUENCE [LARGE SCALE GENOMIC DNA]</scope>
    <source>
        <strain evidence="10 11">A7P-90m</strain>
    </source>
</reference>
<keyword evidence="7" id="KW-0408">Iron</keyword>
<sequence length="569" mass="61485">MKKKIGVYVCHCGGNISDYVDIQKVKDAVKDEANVYLLKNTLFACSDSSQKEMVDDIQTSELDAIVVASCSPKLHVPTFRAVAERAGMNAYNYVQVNIREQSSWAHSDNKLGATEKAILLVKAGIARASESEALTSMKIPTTNAVAIIGAGVGGMRSAIALADMGSEVYLIEKEATVGGHVAEIGELFTSRIQGKDLVENLLSEIKKRSNIKLFTSAELAEKKGSIGNFDIKVNVGGETLPLHIGAFIVNTGFDSYTPATGEYGFGEMDNVITLPTFKKLIDSSHGVLEYNGKPIKRIAYIYCVGSRQDEEGENKYCSRYCCTAAIHVSILAKNKFKGITNLHFNRGIRAYGKQELLYAESSKMGDIYLQFSLDSIPQLVQKGNKTLVSVKDILSAGRTVEAEADLVVLVTGMIPRKNDKLVHQLKIPVGRDRFFNEIHMKLRPVETVIDGVLIAGTCQSPKNILETVNSSMAAAAKANSILTKGEIALEPTLAMVNPAACVLCDKCFSACVFDAIVETEFEGRKVAKINVSNCKGCGMCTPVCPTDAIDLAGFTNAQIEGMVDALSES</sequence>
<evidence type="ECO:0000313" key="10">
    <source>
        <dbReference type="EMBL" id="SDB93180.1"/>
    </source>
</evidence>
<accession>A0A1G6HG14</accession>
<keyword evidence="5" id="KW-0285">Flavoprotein</keyword>
<keyword evidence="11" id="KW-1185">Reference proteome</keyword>
<dbReference type="GO" id="GO:0046872">
    <property type="term" value="F:metal ion binding"/>
    <property type="evidence" value="ECO:0007669"/>
    <property type="project" value="UniProtKB-KW"/>
</dbReference>
<dbReference type="Gene3D" id="3.50.50.60">
    <property type="entry name" value="FAD/NAD(P)-binding domain"/>
    <property type="match status" value="1"/>
</dbReference>
<feature type="domain" description="4Fe-4S ferredoxin-type" evidence="9">
    <location>
        <begin position="525"/>
        <end position="554"/>
    </location>
</feature>
<evidence type="ECO:0000256" key="8">
    <source>
        <dbReference type="ARBA" id="ARBA00023014"/>
    </source>
</evidence>
<protein>
    <submittedName>
        <fullName evidence="10">Heterodisulfide reductase subunit A</fullName>
    </submittedName>
</protein>